<evidence type="ECO:0000313" key="2">
    <source>
        <dbReference type="EMBL" id="SFM43444.1"/>
    </source>
</evidence>
<gene>
    <name evidence="2" type="ORF">SAMN04488696_1194</name>
</gene>
<name>A0A1I4QTP9_9EURY</name>
<sequence length="202" mass="22185">MNTENTLEWDIDVSILNNRFVMGELMKVLGIAAGITAAIVLLISLPAILEGTISSNSSNARGMKYALILLGITFLLTALFIFAYYGNKYSLSYTIDSKGVSTLTREDQKSRNNKLNFLIVIIAILARSPSAAGAGFLASSHQNQDVKWKKIKKAKFYPDKNTIALSAGYGEKSIVFCKVENYSRVAELARSNCPDTCKIIEK</sequence>
<keyword evidence="1" id="KW-0812">Transmembrane</keyword>
<dbReference type="OrthoDB" id="124392at2157"/>
<organism evidence="2 3">
    <name type="scientific">Methanolobus profundi</name>
    <dbReference type="NCBI Taxonomy" id="487685"/>
    <lineage>
        <taxon>Archaea</taxon>
        <taxon>Methanobacteriati</taxon>
        <taxon>Methanobacteriota</taxon>
        <taxon>Stenosarchaea group</taxon>
        <taxon>Methanomicrobia</taxon>
        <taxon>Methanosarcinales</taxon>
        <taxon>Methanosarcinaceae</taxon>
        <taxon>Methanolobus</taxon>
    </lineage>
</organism>
<proteinExistence type="predicted"/>
<evidence type="ECO:0000313" key="3">
    <source>
        <dbReference type="Proteomes" id="UP000198535"/>
    </source>
</evidence>
<keyword evidence="1" id="KW-0472">Membrane</keyword>
<dbReference type="EMBL" id="FOUJ01000002">
    <property type="protein sequence ID" value="SFM43444.1"/>
    <property type="molecule type" value="Genomic_DNA"/>
</dbReference>
<feature type="transmembrane region" description="Helical" evidence="1">
    <location>
        <begin position="28"/>
        <end position="53"/>
    </location>
</feature>
<keyword evidence="1" id="KW-1133">Transmembrane helix</keyword>
<dbReference type="RefSeq" id="WP_091934656.1">
    <property type="nucleotide sequence ID" value="NZ_FOUJ01000002.1"/>
</dbReference>
<dbReference type="Proteomes" id="UP000198535">
    <property type="component" value="Unassembled WGS sequence"/>
</dbReference>
<reference evidence="3" key="1">
    <citation type="submission" date="2016-10" db="EMBL/GenBank/DDBJ databases">
        <authorList>
            <person name="Varghese N."/>
            <person name="Submissions S."/>
        </authorList>
    </citation>
    <scope>NUCLEOTIDE SEQUENCE [LARGE SCALE GENOMIC DNA]</scope>
    <source>
        <strain evidence="3">Mob M</strain>
    </source>
</reference>
<feature type="transmembrane region" description="Helical" evidence="1">
    <location>
        <begin position="65"/>
        <end position="85"/>
    </location>
</feature>
<accession>A0A1I4QTP9</accession>
<evidence type="ECO:0000256" key="1">
    <source>
        <dbReference type="SAM" id="Phobius"/>
    </source>
</evidence>
<protein>
    <submittedName>
        <fullName evidence="2">Uncharacterized protein</fullName>
    </submittedName>
</protein>
<keyword evidence="3" id="KW-1185">Reference proteome</keyword>
<dbReference type="AlphaFoldDB" id="A0A1I4QTP9"/>
<feature type="transmembrane region" description="Helical" evidence="1">
    <location>
        <begin position="117"/>
        <end position="139"/>
    </location>
</feature>